<organism evidence="9 10">
    <name type="scientific">Flavobacterium album</name>
    <dbReference type="NCBI Taxonomy" id="2175091"/>
    <lineage>
        <taxon>Bacteria</taxon>
        <taxon>Pseudomonadati</taxon>
        <taxon>Bacteroidota</taxon>
        <taxon>Flavobacteriia</taxon>
        <taxon>Flavobacteriales</taxon>
        <taxon>Flavobacteriaceae</taxon>
        <taxon>Flavobacterium</taxon>
    </lineage>
</organism>
<dbReference type="InterPro" id="IPR038063">
    <property type="entry name" value="Transpep_catalytic_dom"/>
</dbReference>
<dbReference type="EMBL" id="CP029186">
    <property type="protein sequence ID" value="AWH86389.1"/>
    <property type="molecule type" value="Genomic_DNA"/>
</dbReference>
<keyword evidence="10" id="KW-1185">Reference proteome</keyword>
<dbReference type="Pfam" id="PF03734">
    <property type="entry name" value="YkuD"/>
    <property type="match status" value="1"/>
</dbReference>
<dbReference type="GO" id="GO:0009252">
    <property type="term" value="P:peptidoglycan biosynthetic process"/>
    <property type="evidence" value="ECO:0007669"/>
    <property type="project" value="UniProtKB-UniPathway"/>
</dbReference>
<evidence type="ECO:0000256" key="3">
    <source>
        <dbReference type="ARBA" id="ARBA00022679"/>
    </source>
</evidence>
<evidence type="ECO:0000256" key="2">
    <source>
        <dbReference type="ARBA" id="ARBA00005992"/>
    </source>
</evidence>
<evidence type="ECO:0000313" key="10">
    <source>
        <dbReference type="Proteomes" id="UP000244929"/>
    </source>
</evidence>
<evidence type="ECO:0000256" key="4">
    <source>
        <dbReference type="ARBA" id="ARBA00022960"/>
    </source>
</evidence>
<keyword evidence="3" id="KW-0808">Transferase</keyword>
<dbReference type="GO" id="GO:0016740">
    <property type="term" value="F:transferase activity"/>
    <property type="evidence" value="ECO:0007669"/>
    <property type="project" value="UniProtKB-KW"/>
</dbReference>
<dbReference type="GO" id="GO:0004180">
    <property type="term" value="F:carboxypeptidase activity"/>
    <property type="evidence" value="ECO:0007669"/>
    <property type="project" value="UniProtKB-ARBA"/>
</dbReference>
<dbReference type="CDD" id="cd16913">
    <property type="entry name" value="YkuD_like"/>
    <property type="match status" value="1"/>
</dbReference>
<evidence type="ECO:0000256" key="1">
    <source>
        <dbReference type="ARBA" id="ARBA00004752"/>
    </source>
</evidence>
<accession>A0A2S1R1D0</accession>
<comment type="similarity">
    <text evidence="2">Belongs to the YkuD family.</text>
</comment>
<dbReference type="PANTHER" id="PTHR41533">
    <property type="entry name" value="L,D-TRANSPEPTIDASE HI_1667-RELATED"/>
    <property type="match status" value="1"/>
</dbReference>
<keyword evidence="5 7" id="KW-0573">Peptidoglycan synthesis</keyword>
<dbReference type="OrthoDB" id="9778545at2"/>
<dbReference type="SUPFAM" id="SSF141523">
    <property type="entry name" value="L,D-transpeptidase catalytic domain-like"/>
    <property type="match status" value="1"/>
</dbReference>
<evidence type="ECO:0000259" key="8">
    <source>
        <dbReference type="PROSITE" id="PS52029"/>
    </source>
</evidence>
<gene>
    <name evidence="9" type="ORF">HYN59_15290</name>
</gene>
<evidence type="ECO:0000313" key="9">
    <source>
        <dbReference type="EMBL" id="AWH86389.1"/>
    </source>
</evidence>
<evidence type="ECO:0000256" key="6">
    <source>
        <dbReference type="ARBA" id="ARBA00023316"/>
    </source>
</evidence>
<keyword evidence="4 7" id="KW-0133">Cell shape</keyword>
<dbReference type="Proteomes" id="UP000244929">
    <property type="component" value="Chromosome"/>
</dbReference>
<dbReference type="Gene3D" id="2.40.440.10">
    <property type="entry name" value="L,D-transpeptidase catalytic domain-like"/>
    <property type="match status" value="1"/>
</dbReference>
<dbReference type="InterPro" id="IPR052905">
    <property type="entry name" value="LD-transpeptidase_YkuD-like"/>
</dbReference>
<evidence type="ECO:0000256" key="5">
    <source>
        <dbReference type="ARBA" id="ARBA00022984"/>
    </source>
</evidence>
<dbReference type="InterPro" id="IPR036365">
    <property type="entry name" value="PGBD-like_sf"/>
</dbReference>
<dbReference type="PROSITE" id="PS52029">
    <property type="entry name" value="LD_TPASE"/>
    <property type="match status" value="1"/>
</dbReference>
<feature type="active site" description="Nucleophile" evidence="7">
    <location>
        <position position="434"/>
    </location>
</feature>
<dbReference type="InterPro" id="IPR045380">
    <property type="entry name" value="LD_TPept_scaffold_dom"/>
</dbReference>
<name>A0A2S1R1D0_9FLAO</name>
<comment type="pathway">
    <text evidence="1 7">Cell wall biogenesis; peptidoglycan biosynthesis.</text>
</comment>
<dbReference type="Pfam" id="PF20142">
    <property type="entry name" value="Scaffold"/>
    <property type="match status" value="1"/>
</dbReference>
<feature type="active site" description="Proton donor/acceptor" evidence="7">
    <location>
        <position position="415"/>
    </location>
</feature>
<keyword evidence="6 7" id="KW-0961">Cell wall biogenesis/degradation</keyword>
<evidence type="ECO:0000256" key="7">
    <source>
        <dbReference type="PROSITE-ProRule" id="PRU01373"/>
    </source>
</evidence>
<proteinExistence type="inferred from homology"/>
<feature type="domain" description="L,D-TPase catalytic" evidence="8">
    <location>
        <begin position="305"/>
        <end position="462"/>
    </location>
</feature>
<dbReference type="AlphaFoldDB" id="A0A2S1R1D0"/>
<dbReference type="PANTHER" id="PTHR41533:SF1">
    <property type="entry name" value="L,D-TRANSPEPTIDASE YCBB-RELATED"/>
    <property type="match status" value="1"/>
</dbReference>
<dbReference type="UniPathway" id="UPA00219"/>
<dbReference type="RefSeq" id="WP_108779112.1">
    <property type="nucleotide sequence ID" value="NZ_CP029186.1"/>
</dbReference>
<protein>
    <submittedName>
        <fullName evidence="9">L,D-transpeptidase</fullName>
    </submittedName>
</protein>
<dbReference type="InterPro" id="IPR005490">
    <property type="entry name" value="LD_TPept_cat_dom"/>
</dbReference>
<sequence length="514" mass="58762">MKRLSYLPDLLKKTGQLLLLAVLLCTAESKAGASVLQEGQFICKSDIASYCRNYTRFAYLEKELAALYSNDSAFIWFDDVELNDFAYVVYNNAGQMANEGLPQSFPYAQRFEAIFNQGVDRQVETELLISSLYLFYNRKVYGGLSEQDSAGTGWHLPREKTCLTAFNDSLGLKPSRRLFGQYYNLKKGLQRYLQIEQEGGWDSIAVPSAEIHVMPGDSAPLIRKIRTRLYIEGYLNTNSGSLVYDRELRQGIDAYRQRQHMDSDSLINAALIDALNINVTERIRCIAVNMERCRWIPDGISNAPTCIAVNIPSYRLLYIRDGITVLESKVVVGTREHRTAVFTGDMAYIVFSPFWNVPSSIYNNEIAPQLRLDPRYLDTHNMEWHGKQLRQRPGPGNPLGQVKFIFPNSNSIYLHDTPSRSLFEKENRAFSHGCIRVARARELAIAIMQADAGWTESEVDNALNSAKERYYTLKHKIPVYIAYFTAWADQDGKVSFFDDIYQRDKKLQKLLLEE</sequence>
<dbReference type="KEGG" id="falb:HYN59_15290"/>
<dbReference type="SUPFAM" id="SSF47090">
    <property type="entry name" value="PGBD-like"/>
    <property type="match status" value="1"/>
</dbReference>
<dbReference type="GO" id="GO:0071555">
    <property type="term" value="P:cell wall organization"/>
    <property type="evidence" value="ECO:0007669"/>
    <property type="project" value="UniProtKB-UniRule"/>
</dbReference>
<reference evidence="9 10" key="1">
    <citation type="submission" date="2018-04" db="EMBL/GenBank/DDBJ databases">
        <title>Genome sequencing of Flavobacterium sp. HYN0059.</title>
        <authorList>
            <person name="Yi H."/>
            <person name="Baek C."/>
        </authorList>
    </citation>
    <scope>NUCLEOTIDE SEQUENCE [LARGE SCALE GENOMIC DNA]</scope>
    <source>
        <strain evidence="9 10">HYN0059</strain>
    </source>
</reference>
<dbReference type="GO" id="GO:0008360">
    <property type="term" value="P:regulation of cell shape"/>
    <property type="evidence" value="ECO:0007669"/>
    <property type="project" value="UniProtKB-UniRule"/>
</dbReference>